<feature type="domain" description="ABC3 transporter permease C-terminal" evidence="12">
    <location>
        <begin position="182"/>
        <end position="302"/>
    </location>
</feature>
<evidence type="ECO:0000256" key="3">
    <source>
        <dbReference type="ARBA" id="ARBA00021907"/>
    </source>
</evidence>
<feature type="transmembrane region" description="Helical" evidence="11">
    <location>
        <begin position="226"/>
        <end position="249"/>
    </location>
</feature>
<evidence type="ECO:0000256" key="11">
    <source>
        <dbReference type="SAM" id="Phobius"/>
    </source>
</evidence>
<evidence type="ECO:0000313" key="15">
    <source>
        <dbReference type="Proteomes" id="UP000176897"/>
    </source>
</evidence>
<keyword evidence="7 11" id="KW-1133">Transmembrane helix</keyword>
<dbReference type="PANTHER" id="PTHR47755">
    <property type="entry name" value="CELL DIVISION PROTEIN FTSX"/>
    <property type="match status" value="1"/>
</dbReference>
<feature type="transmembrane region" description="Helical" evidence="11">
    <location>
        <begin position="275"/>
        <end position="298"/>
    </location>
</feature>
<dbReference type="Pfam" id="PF02687">
    <property type="entry name" value="FtsX"/>
    <property type="match status" value="1"/>
</dbReference>
<dbReference type="PIRSF" id="PIRSF003097">
    <property type="entry name" value="FtsX"/>
    <property type="match status" value="1"/>
</dbReference>
<sequence>MFLSLARVSKLALQQFHRNLWLSIATISLLMLSLLSINLIIVLGAVGQAAKLAVQDKIDVSVYFKSKVDNEQVEEIRADLLKLNEVSAVEYIPKEGSLARFKERHKDDPVILESLQELNENPFGATLAVKAKDSEQYPRIIAFLEDAKYEDLIEEKNFDDHEFVIKKINALMRNIRTFGLTVASIFGLIAILVVINTVRVAVYTHRGEIGVMRLVGASNWFIRGPFLFEALIFSFTATVLTAAVVYLGFNFAQPYLNNLFEGIKLSLTSYYNSNAATIFGLQFLAIFFLTAVSSFFAVRRYLKV</sequence>
<dbReference type="PANTHER" id="PTHR47755:SF1">
    <property type="entry name" value="CELL DIVISION PROTEIN FTSX"/>
    <property type="match status" value="1"/>
</dbReference>
<evidence type="ECO:0000256" key="9">
    <source>
        <dbReference type="ARBA" id="ARBA00023306"/>
    </source>
</evidence>
<dbReference type="EMBL" id="MGEJ01000020">
    <property type="protein sequence ID" value="OGL79943.1"/>
    <property type="molecule type" value="Genomic_DNA"/>
</dbReference>
<feature type="transmembrane region" description="Helical" evidence="11">
    <location>
        <begin position="178"/>
        <end position="205"/>
    </location>
</feature>
<evidence type="ECO:0000256" key="1">
    <source>
        <dbReference type="ARBA" id="ARBA00004651"/>
    </source>
</evidence>
<evidence type="ECO:0000256" key="6">
    <source>
        <dbReference type="ARBA" id="ARBA00022692"/>
    </source>
</evidence>
<comment type="caution">
    <text evidence="14">The sequence shown here is derived from an EMBL/GenBank/DDBJ whole genome shotgun (WGS) entry which is preliminary data.</text>
</comment>
<keyword evidence="6 11" id="KW-0812">Transmembrane</keyword>
<dbReference type="STRING" id="1802401.A3B21_01460"/>
<dbReference type="GO" id="GO:0005886">
    <property type="term" value="C:plasma membrane"/>
    <property type="evidence" value="ECO:0007669"/>
    <property type="project" value="UniProtKB-SubCell"/>
</dbReference>
<protein>
    <recommendedName>
        <fullName evidence="3 10">Cell division protein FtsX</fullName>
    </recommendedName>
</protein>
<keyword evidence="8 10" id="KW-0472">Membrane</keyword>
<reference evidence="14 15" key="1">
    <citation type="journal article" date="2016" name="Nat. Commun.">
        <title>Thousands of microbial genomes shed light on interconnected biogeochemical processes in an aquifer system.</title>
        <authorList>
            <person name="Anantharaman K."/>
            <person name="Brown C.T."/>
            <person name="Hug L.A."/>
            <person name="Sharon I."/>
            <person name="Castelle C.J."/>
            <person name="Probst A.J."/>
            <person name="Thomas B.C."/>
            <person name="Singh A."/>
            <person name="Wilkins M.J."/>
            <person name="Karaoz U."/>
            <person name="Brodie E.L."/>
            <person name="Williams K.H."/>
            <person name="Hubbard S.S."/>
            <person name="Banfield J.F."/>
        </authorList>
    </citation>
    <scope>NUCLEOTIDE SEQUENCE [LARGE SCALE GENOMIC DNA]</scope>
</reference>
<proteinExistence type="inferred from homology"/>
<comment type="subcellular location">
    <subcellularLocation>
        <location evidence="1">Cell membrane</location>
        <topology evidence="1">Multi-pass membrane protein</topology>
    </subcellularLocation>
</comment>
<dbReference type="InterPro" id="IPR004513">
    <property type="entry name" value="FtsX"/>
</dbReference>
<keyword evidence="5 10" id="KW-0132">Cell division</keyword>
<evidence type="ECO:0000256" key="10">
    <source>
        <dbReference type="PIRNR" id="PIRNR003097"/>
    </source>
</evidence>
<evidence type="ECO:0000259" key="12">
    <source>
        <dbReference type="Pfam" id="PF02687"/>
    </source>
</evidence>
<dbReference type="AlphaFoldDB" id="A0A1F7UNS0"/>
<evidence type="ECO:0000256" key="7">
    <source>
        <dbReference type="ARBA" id="ARBA00022989"/>
    </source>
</evidence>
<evidence type="ECO:0000256" key="4">
    <source>
        <dbReference type="ARBA" id="ARBA00022475"/>
    </source>
</evidence>
<dbReference type="Gene3D" id="3.30.70.3040">
    <property type="match status" value="1"/>
</dbReference>
<evidence type="ECO:0000256" key="2">
    <source>
        <dbReference type="ARBA" id="ARBA00007379"/>
    </source>
</evidence>
<dbReference type="InterPro" id="IPR040690">
    <property type="entry name" value="FtsX_ECD"/>
</dbReference>
<organism evidence="14 15">
    <name type="scientific">Candidatus Uhrbacteria bacterium RIFCSPLOWO2_01_FULL_47_24</name>
    <dbReference type="NCBI Taxonomy" id="1802401"/>
    <lineage>
        <taxon>Bacteria</taxon>
        <taxon>Candidatus Uhriibacteriota</taxon>
    </lineage>
</organism>
<evidence type="ECO:0000259" key="13">
    <source>
        <dbReference type="Pfam" id="PF18075"/>
    </source>
</evidence>
<feature type="transmembrane region" description="Helical" evidence="11">
    <location>
        <begin position="20"/>
        <end position="46"/>
    </location>
</feature>
<gene>
    <name evidence="14" type="ORF">A3B21_01460</name>
</gene>
<evidence type="ECO:0000256" key="8">
    <source>
        <dbReference type="ARBA" id="ARBA00023136"/>
    </source>
</evidence>
<keyword evidence="9 10" id="KW-0131">Cell cycle</keyword>
<comment type="similarity">
    <text evidence="2 10">Belongs to the ABC-4 integral membrane protein family. FtsX subfamily.</text>
</comment>
<dbReference type="Pfam" id="PF18075">
    <property type="entry name" value="FtsX_ECD"/>
    <property type="match status" value="1"/>
</dbReference>
<dbReference type="InterPro" id="IPR003838">
    <property type="entry name" value="ABC3_permease_C"/>
</dbReference>
<evidence type="ECO:0000256" key="5">
    <source>
        <dbReference type="ARBA" id="ARBA00022618"/>
    </source>
</evidence>
<accession>A0A1F7UNS0</accession>
<dbReference type="GO" id="GO:0051301">
    <property type="term" value="P:cell division"/>
    <property type="evidence" value="ECO:0007669"/>
    <property type="project" value="UniProtKB-KW"/>
</dbReference>
<keyword evidence="4 10" id="KW-1003">Cell membrane</keyword>
<name>A0A1F7UNS0_9BACT</name>
<dbReference type="Proteomes" id="UP000176897">
    <property type="component" value="Unassembled WGS sequence"/>
</dbReference>
<evidence type="ECO:0000313" key="14">
    <source>
        <dbReference type="EMBL" id="OGL79943.1"/>
    </source>
</evidence>
<feature type="domain" description="FtsX extracellular" evidence="13">
    <location>
        <begin position="59"/>
        <end position="146"/>
    </location>
</feature>